<dbReference type="PROSITE" id="PS00061">
    <property type="entry name" value="ADH_SHORT"/>
    <property type="match status" value="1"/>
</dbReference>
<dbReference type="InterPro" id="IPR002347">
    <property type="entry name" value="SDR_fam"/>
</dbReference>
<proteinExistence type="inferred from homology"/>
<dbReference type="InterPro" id="IPR036291">
    <property type="entry name" value="NAD(P)-bd_dom_sf"/>
</dbReference>
<keyword evidence="2" id="KW-1133">Transmembrane helix</keyword>
<feature type="transmembrane region" description="Helical" evidence="2">
    <location>
        <begin position="216"/>
        <end position="236"/>
    </location>
</feature>
<dbReference type="PRINTS" id="PR00081">
    <property type="entry name" value="GDHRDH"/>
</dbReference>
<protein>
    <submittedName>
        <fullName evidence="3">NAD(P)-dependent dehydrogenase, short-chain alcohol dehydrogenase family</fullName>
    </submittedName>
</protein>
<dbReference type="Pfam" id="PF13561">
    <property type="entry name" value="adh_short_C2"/>
    <property type="match status" value="1"/>
</dbReference>
<dbReference type="EMBL" id="FOAN01000010">
    <property type="protein sequence ID" value="SEM34174.1"/>
    <property type="molecule type" value="Genomic_DNA"/>
</dbReference>
<evidence type="ECO:0000313" key="4">
    <source>
        <dbReference type="Proteomes" id="UP000199664"/>
    </source>
</evidence>
<dbReference type="CDD" id="cd05233">
    <property type="entry name" value="SDR_c"/>
    <property type="match status" value="1"/>
</dbReference>
<organism evidence="3 4">
    <name type="scientific">Bosea lupini</name>
    <dbReference type="NCBI Taxonomy" id="1036779"/>
    <lineage>
        <taxon>Bacteria</taxon>
        <taxon>Pseudomonadati</taxon>
        <taxon>Pseudomonadota</taxon>
        <taxon>Alphaproteobacteria</taxon>
        <taxon>Hyphomicrobiales</taxon>
        <taxon>Boseaceae</taxon>
        <taxon>Bosea</taxon>
    </lineage>
</organism>
<dbReference type="Proteomes" id="UP000199664">
    <property type="component" value="Unassembled WGS sequence"/>
</dbReference>
<dbReference type="Gene3D" id="3.40.50.720">
    <property type="entry name" value="NAD(P)-binding Rossmann-like Domain"/>
    <property type="match status" value="1"/>
</dbReference>
<accession>A0A1H7XKN6</accession>
<evidence type="ECO:0000313" key="3">
    <source>
        <dbReference type="EMBL" id="SEM34174.1"/>
    </source>
</evidence>
<comment type="similarity">
    <text evidence="1">Belongs to the short-chain dehydrogenases/reductases (SDR) family.</text>
</comment>
<dbReference type="GO" id="GO:0016616">
    <property type="term" value="F:oxidoreductase activity, acting on the CH-OH group of donors, NAD or NADP as acceptor"/>
    <property type="evidence" value="ECO:0007669"/>
    <property type="project" value="TreeGrafter"/>
</dbReference>
<dbReference type="PANTHER" id="PTHR42760:SF78">
    <property type="entry name" value="3-OXOACYL-[ACYL-CARRIER-PROTEIN] REDUCTASE [NADH]"/>
    <property type="match status" value="1"/>
</dbReference>
<evidence type="ECO:0000256" key="1">
    <source>
        <dbReference type="ARBA" id="ARBA00006484"/>
    </source>
</evidence>
<keyword evidence="2" id="KW-0812">Transmembrane</keyword>
<dbReference type="AlphaFoldDB" id="A0A1H7XKN6"/>
<sequence length="246" mass="24807">MSGFDLSGKTILVTGAAGGIGAVTAQVLAGLGARLVLTDRISCEATIAGLGEKAGGAREIVIDLLDGDAPRRLSELAGPIDAAVLGAGIYRPLDWDDDGWDEVAETTLSLNLMAPMRLARELVPAMAARGGGRVVLVGSIVAATGGSFPGVGPHYAASKGGLHTLVRWLAARFGGQGVLVNGVAPGITDTAMVGVHDLSGALAKHPLGRAARPEEIAWPIAFLCSPAASFVSGAILDVNGGAMMRP</sequence>
<dbReference type="PANTHER" id="PTHR42760">
    <property type="entry name" value="SHORT-CHAIN DEHYDROGENASES/REDUCTASES FAMILY MEMBER"/>
    <property type="match status" value="1"/>
</dbReference>
<dbReference type="InterPro" id="IPR020904">
    <property type="entry name" value="Sc_DH/Rdtase_CS"/>
</dbReference>
<keyword evidence="2" id="KW-0472">Membrane</keyword>
<dbReference type="SUPFAM" id="SSF51735">
    <property type="entry name" value="NAD(P)-binding Rossmann-fold domains"/>
    <property type="match status" value="1"/>
</dbReference>
<dbReference type="RefSeq" id="WP_167561734.1">
    <property type="nucleotide sequence ID" value="NZ_FOAN01000010.1"/>
</dbReference>
<reference evidence="4" key="1">
    <citation type="submission" date="2016-10" db="EMBL/GenBank/DDBJ databases">
        <authorList>
            <person name="Varghese N."/>
            <person name="Submissions S."/>
        </authorList>
    </citation>
    <scope>NUCLEOTIDE SEQUENCE [LARGE SCALE GENOMIC DNA]</scope>
    <source>
        <strain evidence="4">LMG 26383,CCUG 61248,R- 45681</strain>
    </source>
</reference>
<evidence type="ECO:0000256" key="2">
    <source>
        <dbReference type="SAM" id="Phobius"/>
    </source>
</evidence>
<keyword evidence="4" id="KW-1185">Reference proteome</keyword>
<gene>
    <name evidence="3" type="ORF">SAMN04515666_11061</name>
</gene>
<name>A0A1H7XKN6_9HYPH</name>
<dbReference type="STRING" id="1036779.SAMN04515666_11061"/>